<keyword evidence="10 12" id="KW-0472">Membrane</keyword>
<dbReference type="InterPro" id="IPR006135">
    <property type="entry name" value="T3SS_substrate_exporter"/>
</dbReference>
<dbReference type="RefSeq" id="WP_072874110.1">
    <property type="nucleotide sequence ID" value="NZ_FRAF01000012.1"/>
</dbReference>
<evidence type="ECO:0000256" key="10">
    <source>
        <dbReference type="ARBA" id="ARBA00023136"/>
    </source>
</evidence>
<dbReference type="Pfam" id="PF01312">
    <property type="entry name" value="Bac_export_2"/>
    <property type="match status" value="1"/>
</dbReference>
<dbReference type="PANTHER" id="PTHR30531:SF12">
    <property type="entry name" value="FLAGELLAR BIOSYNTHETIC PROTEIN FLHB"/>
    <property type="match status" value="1"/>
</dbReference>
<dbReference type="FunFam" id="3.40.1690.10:FF:000001">
    <property type="entry name" value="Flagellar biosynthetic protein FlhB"/>
    <property type="match status" value="1"/>
</dbReference>
<evidence type="ECO:0000313" key="14">
    <source>
        <dbReference type="EMBL" id="SHK33907.1"/>
    </source>
</evidence>
<keyword evidence="14" id="KW-0282">Flagellum</keyword>
<dbReference type="GO" id="GO:0005886">
    <property type="term" value="C:plasma membrane"/>
    <property type="evidence" value="ECO:0007669"/>
    <property type="project" value="UniProtKB-SubCell"/>
</dbReference>
<reference evidence="15" key="1">
    <citation type="submission" date="2016-11" db="EMBL/GenBank/DDBJ databases">
        <authorList>
            <person name="Varghese N."/>
            <person name="Submissions S."/>
        </authorList>
    </citation>
    <scope>NUCLEOTIDE SEQUENCE [LARGE SCALE GENOMIC DNA]</scope>
    <source>
        <strain evidence="15">USBA-503</strain>
    </source>
</reference>
<comment type="caution">
    <text evidence="12">Lacks conserved residue(s) required for the propagation of feature annotation.</text>
</comment>
<evidence type="ECO:0000313" key="15">
    <source>
        <dbReference type="Proteomes" id="UP000184016"/>
    </source>
</evidence>
<evidence type="ECO:0000256" key="7">
    <source>
        <dbReference type="ARBA" id="ARBA00022795"/>
    </source>
</evidence>
<evidence type="ECO:0000256" key="2">
    <source>
        <dbReference type="ARBA" id="ARBA00010690"/>
    </source>
</evidence>
<evidence type="ECO:0000256" key="9">
    <source>
        <dbReference type="ARBA" id="ARBA00022989"/>
    </source>
</evidence>
<keyword evidence="5 12" id="KW-1003">Cell membrane</keyword>
<evidence type="ECO:0000256" key="13">
    <source>
        <dbReference type="SAM" id="MobiDB-lite"/>
    </source>
</evidence>
<evidence type="ECO:0000256" key="11">
    <source>
        <dbReference type="ARBA" id="ARBA00023225"/>
    </source>
</evidence>
<dbReference type="NCBIfam" id="TIGR00328">
    <property type="entry name" value="flhB"/>
    <property type="match status" value="1"/>
</dbReference>
<evidence type="ECO:0000256" key="5">
    <source>
        <dbReference type="ARBA" id="ARBA00022475"/>
    </source>
</evidence>
<feature type="transmembrane region" description="Helical" evidence="12">
    <location>
        <begin position="190"/>
        <end position="219"/>
    </location>
</feature>
<comment type="subcellular location">
    <subcellularLocation>
        <location evidence="1">Cell membrane</location>
        <topology evidence="1">Multi-pass membrane protein</topology>
    </subcellularLocation>
</comment>
<name>A0A1M6RNI5_9BACL</name>
<evidence type="ECO:0000256" key="12">
    <source>
        <dbReference type="RuleBase" id="RU364091"/>
    </source>
</evidence>
<dbReference type="STRING" id="1830138.SAMN05443507_11259"/>
<keyword evidence="14" id="KW-0969">Cilium</keyword>
<evidence type="ECO:0000256" key="4">
    <source>
        <dbReference type="ARBA" id="ARBA00022448"/>
    </source>
</evidence>
<dbReference type="SUPFAM" id="SSF160544">
    <property type="entry name" value="EscU C-terminal domain-like"/>
    <property type="match status" value="1"/>
</dbReference>
<dbReference type="Gene3D" id="3.40.1690.10">
    <property type="entry name" value="secretion proteins EscU"/>
    <property type="match status" value="1"/>
</dbReference>
<dbReference type="GO" id="GO:0009306">
    <property type="term" value="P:protein secretion"/>
    <property type="evidence" value="ECO:0007669"/>
    <property type="project" value="InterPro"/>
</dbReference>
<evidence type="ECO:0000256" key="6">
    <source>
        <dbReference type="ARBA" id="ARBA00022692"/>
    </source>
</evidence>
<keyword evidence="7 12" id="KW-1005">Bacterial flagellum biogenesis</keyword>
<protein>
    <recommendedName>
        <fullName evidence="3 12">Flagellar biosynthetic protein FlhB</fullName>
    </recommendedName>
</protein>
<organism evidence="14 15">
    <name type="scientific">Alicyclobacillus tolerans</name>
    <dbReference type="NCBI Taxonomy" id="90970"/>
    <lineage>
        <taxon>Bacteria</taxon>
        <taxon>Bacillati</taxon>
        <taxon>Bacillota</taxon>
        <taxon>Bacilli</taxon>
        <taxon>Bacillales</taxon>
        <taxon>Alicyclobacillaceae</taxon>
        <taxon>Alicyclobacillus</taxon>
    </lineage>
</organism>
<evidence type="ECO:0000256" key="3">
    <source>
        <dbReference type="ARBA" id="ARBA00021622"/>
    </source>
</evidence>
<dbReference type="AlphaFoldDB" id="A0A1M6RNI5"/>
<feature type="transmembrane region" description="Helical" evidence="12">
    <location>
        <begin position="39"/>
        <end position="58"/>
    </location>
</feature>
<keyword evidence="14" id="KW-0966">Cell projection</keyword>
<accession>A0A1M6RNI5</accession>
<dbReference type="GO" id="GO:0044780">
    <property type="term" value="P:bacterial-type flagellum assembly"/>
    <property type="evidence" value="ECO:0007669"/>
    <property type="project" value="InterPro"/>
</dbReference>
<keyword evidence="6 12" id="KW-0812">Transmembrane</keyword>
<feature type="transmembrane region" description="Helical" evidence="12">
    <location>
        <begin position="151"/>
        <end position="170"/>
    </location>
</feature>
<proteinExistence type="inferred from homology"/>
<keyword evidence="9 12" id="KW-1133">Transmembrane helix</keyword>
<keyword evidence="4 12" id="KW-0813">Transport</keyword>
<comment type="similarity">
    <text evidence="2 12">Belongs to the type III secretion exporter family.</text>
</comment>
<dbReference type="Proteomes" id="UP000184016">
    <property type="component" value="Unassembled WGS sequence"/>
</dbReference>
<dbReference type="Gene3D" id="6.10.250.2080">
    <property type="match status" value="1"/>
</dbReference>
<evidence type="ECO:0000256" key="1">
    <source>
        <dbReference type="ARBA" id="ARBA00004651"/>
    </source>
</evidence>
<keyword evidence="15" id="KW-1185">Reference proteome</keyword>
<sequence>MLILKLQRFAESDSGNKTEKATPRRRQEARREGNVPKSVELTSSIMLLGALAALRILGPKVWGVWQILAHKDLTYAGSISLTAQNVPGLFGGQFLALAGSLLPLLLVFWFAAAFTGFVQVGPLFLPKLLLPKWERIQPIAGLRRLFSPQTAMEGLKSILKLAIVVAAAYMSLHQVTQSIGQLSFLSVNSLIAWLGSIVFRLSITVAVLMILLSALDFYFQKSQYEKKLRMTKHEVREEFRQTEGDPQIKSNIRRRARALAMRRMMQDIPKADVVITNPTHYAVAIWYRPDQLEAPQVLAKGQDYTAQKIRELAEQHHVAIVENPPLARTLYRDVEIGQVIPAELYQAVAEVLAYVYAMKQQKVFTGNGVNS</sequence>
<feature type="region of interest" description="Disordered" evidence="13">
    <location>
        <begin position="13"/>
        <end position="35"/>
    </location>
</feature>
<dbReference type="PANTHER" id="PTHR30531">
    <property type="entry name" value="FLAGELLAR BIOSYNTHETIC PROTEIN FLHB"/>
    <property type="match status" value="1"/>
</dbReference>
<comment type="function">
    <text evidence="12">Required for formation of the rod structure in the basal body of the flagellar apparatus. Together with FliI and FliH, may constitute the export apparatus of flagellin.</text>
</comment>
<dbReference type="OrthoDB" id="9807950at2"/>
<keyword evidence="11 12" id="KW-1006">Bacterial flagellum protein export</keyword>
<dbReference type="InterPro" id="IPR029025">
    <property type="entry name" value="T3SS_substrate_exporter_C"/>
</dbReference>
<dbReference type="EMBL" id="FRAF01000012">
    <property type="protein sequence ID" value="SHK33907.1"/>
    <property type="molecule type" value="Genomic_DNA"/>
</dbReference>
<feature type="compositionally biased region" description="Basic and acidic residues" evidence="13">
    <location>
        <begin position="13"/>
        <end position="34"/>
    </location>
</feature>
<evidence type="ECO:0000256" key="8">
    <source>
        <dbReference type="ARBA" id="ARBA00022927"/>
    </source>
</evidence>
<dbReference type="InterPro" id="IPR006136">
    <property type="entry name" value="FlhB"/>
</dbReference>
<keyword evidence="8 12" id="KW-0653">Protein transport</keyword>
<dbReference type="PRINTS" id="PR00950">
    <property type="entry name" value="TYPE3IMSPROT"/>
</dbReference>
<gene>
    <name evidence="12" type="primary">flhB</name>
    <name evidence="14" type="ORF">SAMN05443507_11259</name>
</gene>